<dbReference type="HOGENOM" id="CLU_120009_1_0_4"/>
<evidence type="ECO:0000313" key="3">
    <source>
        <dbReference type="Proteomes" id="UP000001930"/>
    </source>
</evidence>
<dbReference type="GO" id="GO:0003700">
    <property type="term" value="F:DNA-binding transcription factor activity"/>
    <property type="evidence" value="ECO:0007669"/>
    <property type="project" value="InterPro"/>
</dbReference>
<evidence type="ECO:0000259" key="1">
    <source>
        <dbReference type="PROSITE" id="PS50995"/>
    </source>
</evidence>
<dbReference type="Gene3D" id="1.10.10.10">
    <property type="entry name" value="Winged helix-like DNA-binding domain superfamily/Winged helix DNA-binding domain"/>
    <property type="match status" value="1"/>
</dbReference>
<dbReference type="InterPro" id="IPR000835">
    <property type="entry name" value="HTH_MarR-typ"/>
</dbReference>
<reference evidence="2 3" key="1">
    <citation type="journal article" date="2005" name="BMC Genomics">
        <title>Bacterial genome adaptation to niches: divergence of the potential virulence genes in three Burkholderia species of different survival strategies.</title>
        <authorList>
            <person name="Kim H.S."/>
            <person name="Schell M.A."/>
            <person name="Yu Y."/>
            <person name="Ulrich R.L."/>
            <person name="Sarria S.H."/>
            <person name="Nierman W.C."/>
            <person name="DeShazer D."/>
        </authorList>
    </citation>
    <scope>NUCLEOTIDE SEQUENCE [LARGE SCALE GENOMIC DNA]</scope>
    <source>
        <strain evidence="3">ATCC 700388 / DSM 13276 / CCUG 48851 / CIP 106301 / E264</strain>
    </source>
</reference>
<dbReference type="Pfam" id="PF12802">
    <property type="entry name" value="MarR_2"/>
    <property type="match status" value="1"/>
</dbReference>
<dbReference type="PROSITE" id="PS50995">
    <property type="entry name" value="HTH_MARR_2"/>
    <property type="match status" value="1"/>
</dbReference>
<dbReference type="InterPro" id="IPR039422">
    <property type="entry name" value="MarR/SlyA-like"/>
</dbReference>
<sequence>MPSAAQIHHNMIYFALFDHVGTSMTKPARELRKTDFEQLSEFRYQMRRFERFSERAAQSEGITPLQYLLLLHIKGYPQRDWATVGELAERLQAQHHGVVALVTRCEAVGLVRRRPSDTDRRQVEVHLETAGERVLARLAELHRAELKSLRGAFQVPQIDY</sequence>
<dbReference type="Proteomes" id="UP000001930">
    <property type="component" value="Chromosome II"/>
</dbReference>
<dbReference type="SMR" id="Q2T5F7"/>
<dbReference type="PANTHER" id="PTHR33164">
    <property type="entry name" value="TRANSCRIPTIONAL REGULATOR, MARR FAMILY"/>
    <property type="match status" value="1"/>
</dbReference>
<dbReference type="InterPro" id="IPR036388">
    <property type="entry name" value="WH-like_DNA-bd_sf"/>
</dbReference>
<organism evidence="2 3">
    <name type="scientific">Burkholderia thailandensis (strain ATCC 700388 / DSM 13276 / CCUG 48851 / CIP 106301 / E264)</name>
    <dbReference type="NCBI Taxonomy" id="271848"/>
    <lineage>
        <taxon>Bacteria</taxon>
        <taxon>Pseudomonadati</taxon>
        <taxon>Pseudomonadota</taxon>
        <taxon>Betaproteobacteria</taxon>
        <taxon>Burkholderiales</taxon>
        <taxon>Burkholderiaceae</taxon>
        <taxon>Burkholderia</taxon>
        <taxon>pseudomallei group</taxon>
    </lineage>
</organism>
<proteinExistence type="predicted"/>
<dbReference type="GO" id="GO:0006950">
    <property type="term" value="P:response to stress"/>
    <property type="evidence" value="ECO:0007669"/>
    <property type="project" value="TreeGrafter"/>
</dbReference>
<dbReference type="SMART" id="SM00347">
    <property type="entry name" value="HTH_MARR"/>
    <property type="match status" value="1"/>
</dbReference>
<accession>Q2T5F7</accession>
<evidence type="ECO:0000313" key="2">
    <source>
        <dbReference type="EMBL" id="ABC34884.1"/>
    </source>
</evidence>
<dbReference type="SUPFAM" id="SSF46785">
    <property type="entry name" value="Winged helix' DNA-binding domain"/>
    <property type="match status" value="1"/>
</dbReference>
<gene>
    <name evidence="2" type="ordered locus">BTH_II1396</name>
</gene>
<keyword evidence="3" id="KW-1185">Reference proteome</keyword>
<dbReference type="PANTHER" id="PTHR33164:SF89">
    <property type="entry name" value="MARR FAMILY REGULATORY PROTEIN"/>
    <property type="match status" value="1"/>
</dbReference>
<dbReference type="EMBL" id="CP000085">
    <property type="protein sequence ID" value="ABC34884.1"/>
    <property type="molecule type" value="Genomic_DNA"/>
</dbReference>
<dbReference type="AlphaFoldDB" id="Q2T5F7"/>
<dbReference type="KEGG" id="bte:BTH_II1396"/>
<protein>
    <recommendedName>
        <fullName evidence="1">HTH marR-type domain-containing protein</fullName>
    </recommendedName>
</protein>
<dbReference type="InterPro" id="IPR036390">
    <property type="entry name" value="WH_DNA-bd_sf"/>
</dbReference>
<name>Q2T5F7_BURTA</name>
<feature type="domain" description="HTH marR-type" evidence="1">
    <location>
        <begin position="32"/>
        <end position="160"/>
    </location>
</feature>